<keyword evidence="3" id="KW-1185">Reference proteome</keyword>
<feature type="transmembrane region" description="Helical" evidence="1">
    <location>
        <begin position="101"/>
        <end position="124"/>
    </location>
</feature>
<dbReference type="Pfam" id="PF08611">
    <property type="entry name" value="DUF1774"/>
    <property type="match status" value="1"/>
</dbReference>
<dbReference type="EMBL" id="AZNF01000001">
    <property type="protein sequence ID" value="KID70820.1"/>
    <property type="molecule type" value="Genomic_DNA"/>
</dbReference>
<dbReference type="HOGENOM" id="CLU_061220_0_0_1"/>
<gene>
    <name evidence="2" type="ORF">MAN_00419</name>
</gene>
<feature type="transmembrane region" description="Helical" evidence="1">
    <location>
        <begin position="239"/>
        <end position="264"/>
    </location>
</feature>
<proteinExistence type="predicted"/>
<dbReference type="VEuPathDB" id="FungiDB:MAN_00419"/>
<feature type="transmembrane region" description="Helical" evidence="1">
    <location>
        <begin position="217"/>
        <end position="233"/>
    </location>
</feature>
<feature type="transmembrane region" description="Helical" evidence="1">
    <location>
        <begin position="130"/>
        <end position="150"/>
    </location>
</feature>
<feature type="transmembrane region" description="Helical" evidence="1">
    <location>
        <begin position="157"/>
        <end position="176"/>
    </location>
</feature>
<keyword evidence="1" id="KW-1133">Transmembrane helix</keyword>
<name>A0A0B4F9N6_METAF</name>
<feature type="transmembrane region" description="Helical" evidence="1">
    <location>
        <begin position="188"/>
        <end position="210"/>
    </location>
</feature>
<dbReference type="AlphaFoldDB" id="A0A0B4F9N6"/>
<dbReference type="PANTHER" id="PTHR37992:SF1">
    <property type="entry name" value="DUF1774-DOMAIN-CONTAINING PROTEIN"/>
    <property type="match status" value="1"/>
</dbReference>
<protein>
    <submittedName>
        <fullName evidence="2">ATP synthase F0</fullName>
    </submittedName>
</protein>
<evidence type="ECO:0000256" key="1">
    <source>
        <dbReference type="SAM" id="Phobius"/>
    </source>
</evidence>
<organism evidence="2 3">
    <name type="scientific">Metarhizium anisopliae (strain ARSEF 549)</name>
    <dbReference type="NCBI Taxonomy" id="3151832"/>
    <lineage>
        <taxon>Eukaryota</taxon>
        <taxon>Fungi</taxon>
        <taxon>Dikarya</taxon>
        <taxon>Ascomycota</taxon>
        <taxon>Pezizomycotina</taxon>
        <taxon>Sordariomycetes</taxon>
        <taxon>Hypocreomycetidae</taxon>
        <taxon>Hypocreales</taxon>
        <taxon>Clavicipitaceae</taxon>
        <taxon>Metarhizium</taxon>
    </lineage>
</organism>
<keyword evidence="1" id="KW-0472">Membrane</keyword>
<feature type="non-terminal residue" evidence="2">
    <location>
        <position position="1"/>
    </location>
</feature>
<reference evidence="2 3" key="1">
    <citation type="journal article" date="2014" name="Proc. Natl. Acad. Sci. U.S.A.">
        <title>Trajectory and genomic determinants of fungal-pathogen speciation and host adaptation.</title>
        <authorList>
            <person name="Hu X."/>
            <person name="Xiao G."/>
            <person name="Zheng P."/>
            <person name="Shang Y."/>
            <person name="Su Y."/>
            <person name="Zhang X."/>
            <person name="Liu X."/>
            <person name="Zhan S."/>
            <person name="St Leger R.J."/>
            <person name="Wang C."/>
        </authorList>
    </citation>
    <scope>NUCLEOTIDE SEQUENCE [LARGE SCALE GENOMIC DNA]</scope>
    <source>
        <strain evidence="2 3">ARSEF 549</strain>
    </source>
</reference>
<evidence type="ECO:0000313" key="2">
    <source>
        <dbReference type="EMBL" id="KID70820.1"/>
    </source>
</evidence>
<dbReference type="Proteomes" id="UP000031186">
    <property type="component" value="Unassembled WGS sequence"/>
</dbReference>
<sequence>MANWNAWNPFGRRESHSSGSILTYKLLTLLTWLLSVIVTIYYAIHEPLDGVTIRRRIWDQNNLIRTAFTMSPVLGDIYWVILFILQFGYITHLFSRTPETVNYAASVGSHFIVNNLFHFAFIMLFVRSHFIWAEVMLVINFFNLSSLYFRHNTSPRFIHAPVVSGPLAWTFVALYWNGAMMVYHPHNLVARIFGNIFIWAILAYGGFFIVAYKDYTMGFWLSLLAAAIGVAQFERQIIALQWIFAFVIMAVLFLATVTVAVPAWTGRDYLWRREAQPAGEAERAPLLHD</sequence>
<keyword evidence="1" id="KW-0812">Transmembrane</keyword>
<feature type="transmembrane region" description="Helical" evidence="1">
    <location>
        <begin position="21"/>
        <end position="44"/>
    </location>
</feature>
<comment type="caution">
    <text evidence="2">The sequence shown here is derived from an EMBL/GenBank/DDBJ whole genome shotgun (WGS) entry which is preliminary data.</text>
</comment>
<accession>A0A0B4F9N6</accession>
<dbReference type="OrthoDB" id="3342455at2759"/>
<evidence type="ECO:0000313" key="3">
    <source>
        <dbReference type="Proteomes" id="UP000031186"/>
    </source>
</evidence>
<dbReference type="PANTHER" id="PTHR37992">
    <property type="entry name" value="EXPRESSED PROTEIN"/>
    <property type="match status" value="1"/>
</dbReference>
<dbReference type="InterPro" id="IPR013920">
    <property type="entry name" value="DUF1774_fun"/>
</dbReference>
<feature type="transmembrane region" description="Helical" evidence="1">
    <location>
        <begin position="77"/>
        <end position="94"/>
    </location>
</feature>